<comment type="caution">
    <text evidence="2">The sequence shown here is derived from an EMBL/GenBank/DDBJ whole genome shotgun (WGS) entry which is preliminary data.</text>
</comment>
<dbReference type="InterPro" id="IPR001229">
    <property type="entry name" value="Jacalin-like_lectin_dom"/>
</dbReference>
<dbReference type="Proteomes" id="UP000683139">
    <property type="component" value="Unassembled WGS sequence"/>
</dbReference>
<proteinExistence type="predicted"/>
<evidence type="ECO:0000313" key="2">
    <source>
        <dbReference type="EMBL" id="GIP16386.1"/>
    </source>
</evidence>
<sequence length="448" mass="48215">MIDMYKSMYKALLIGLALLMVASYVPQGEKGKAYANSATGSFNILSYNVGGLPWGLSSSDPASNTPLISPKLNAYDIVNVQEDFNYHAALYANANHAYKTATSGGAGIGSGLNTLSIFPMTNLKRITWNDRYGLIDNGSDQLTPKGFTATRHRLAEGVFIDVYNLHADAGTDSGSMAARASNIRQLYNYIVQHSEGNAVIVFGDTNTRYTREKPLLDEMLSATGLTDAWVELVRGGVAPQLGDALIDQNNLNSPNHEVVDKIFYRGSAFVDLQATQYRLEDTYFTDSNGAQLSDHYAISAVFSYTLSDQLSLSDPFGGSGGDAFNQLNHVLERKISSLTLQSGARVDGFSLGFADGSTLSVGGTANASVLQLDADEYIASVTLNRAVRNGDHRIFYMQVTTSKNKQISGGTATADTVTYTAPAGWYIAGFHGRAGAELDSLGVIYKRL</sequence>
<dbReference type="Pfam" id="PF01419">
    <property type="entry name" value="Jacalin"/>
    <property type="match status" value="1"/>
</dbReference>
<keyword evidence="3" id="KW-1185">Reference proteome</keyword>
<dbReference type="Pfam" id="PF22669">
    <property type="entry name" value="Exo_endo_phos2"/>
    <property type="match status" value="1"/>
</dbReference>
<evidence type="ECO:0000259" key="1">
    <source>
        <dbReference type="PROSITE" id="PS51752"/>
    </source>
</evidence>
<organism evidence="2 3">
    <name type="scientific">Paenibacillus montaniterrae</name>
    <dbReference type="NCBI Taxonomy" id="429341"/>
    <lineage>
        <taxon>Bacteria</taxon>
        <taxon>Bacillati</taxon>
        <taxon>Bacillota</taxon>
        <taxon>Bacilli</taxon>
        <taxon>Bacillales</taxon>
        <taxon>Paenibacillaceae</taxon>
        <taxon>Paenibacillus</taxon>
    </lineage>
</organism>
<dbReference type="Gene3D" id="3.60.10.10">
    <property type="entry name" value="Endonuclease/exonuclease/phosphatase"/>
    <property type="match status" value="1"/>
</dbReference>
<dbReference type="GO" id="GO:0046856">
    <property type="term" value="P:phosphatidylinositol dephosphorylation"/>
    <property type="evidence" value="ECO:0007669"/>
    <property type="project" value="InterPro"/>
</dbReference>
<dbReference type="GO" id="GO:0016791">
    <property type="term" value="F:phosphatase activity"/>
    <property type="evidence" value="ECO:0007669"/>
    <property type="project" value="InterPro"/>
</dbReference>
<dbReference type="GO" id="GO:0005737">
    <property type="term" value="C:cytoplasm"/>
    <property type="evidence" value="ECO:0007669"/>
    <property type="project" value="TreeGrafter"/>
</dbReference>
<accession>A0A920CWZ1</accession>
<name>A0A920CWZ1_9BACL</name>
<evidence type="ECO:0000313" key="3">
    <source>
        <dbReference type="Proteomes" id="UP000683139"/>
    </source>
</evidence>
<dbReference type="EMBL" id="BOSE01000003">
    <property type="protein sequence ID" value="GIP16386.1"/>
    <property type="molecule type" value="Genomic_DNA"/>
</dbReference>
<dbReference type="InterPro" id="IPR038772">
    <property type="entry name" value="Sph/SMPD2-like"/>
</dbReference>
<reference evidence="2" key="1">
    <citation type="submission" date="2021-03" db="EMBL/GenBank/DDBJ databases">
        <title>Antimicrobial resistance genes in bacteria isolated from Japanese honey, and their potential for conferring macrolide and lincosamide resistance in the American foulbrood pathogen Paenibacillus larvae.</title>
        <authorList>
            <person name="Okamoto M."/>
            <person name="Kumagai M."/>
            <person name="Kanamori H."/>
            <person name="Takamatsu D."/>
        </authorList>
    </citation>
    <scope>NUCLEOTIDE SEQUENCE</scope>
    <source>
        <strain evidence="2">J40TS1</strain>
    </source>
</reference>
<protein>
    <recommendedName>
        <fullName evidence="1">Jacalin-type lectin domain-containing protein</fullName>
    </recommendedName>
</protein>
<dbReference type="SUPFAM" id="SSF51101">
    <property type="entry name" value="Mannose-binding lectins"/>
    <property type="match status" value="1"/>
</dbReference>
<gene>
    <name evidence="2" type="ORF">J40TS1_20280</name>
</gene>
<dbReference type="Gene3D" id="2.100.10.30">
    <property type="entry name" value="Jacalin-like lectin domain"/>
    <property type="match status" value="1"/>
</dbReference>
<dbReference type="InterPro" id="IPR036691">
    <property type="entry name" value="Endo/exonu/phosph_ase_sf"/>
</dbReference>
<dbReference type="InterPro" id="IPR036404">
    <property type="entry name" value="Jacalin-like_lectin_dom_sf"/>
</dbReference>
<dbReference type="PANTHER" id="PTHR16320">
    <property type="entry name" value="SPHINGOMYELINASE FAMILY MEMBER"/>
    <property type="match status" value="1"/>
</dbReference>
<dbReference type="SMART" id="SM00915">
    <property type="entry name" value="Jacalin"/>
    <property type="match status" value="1"/>
</dbReference>
<dbReference type="AlphaFoldDB" id="A0A920CWZ1"/>
<feature type="domain" description="Jacalin-type lectin" evidence="1">
    <location>
        <begin position="310"/>
        <end position="447"/>
    </location>
</feature>
<dbReference type="PROSITE" id="PS51752">
    <property type="entry name" value="JACALIN_LECTIN"/>
    <property type="match status" value="1"/>
</dbReference>
<dbReference type="GO" id="GO:0004767">
    <property type="term" value="F:sphingomyelin phosphodiesterase activity"/>
    <property type="evidence" value="ECO:0007669"/>
    <property type="project" value="InterPro"/>
</dbReference>
<dbReference type="InterPro" id="IPR000300">
    <property type="entry name" value="IPPc"/>
</dbReference>
<dbReference type="PANTHER" id="PTHR16320:SF1">
    <property type="entry name" value="SPHINGOMYELINASE DDB_G0288017"/>
    <property type="match status" value="1"/>
</dbReference>
<dbReference type="SUPFAM" id="SSF56219">
    <property type="entry name" value="DNase I-like"/>
    <property type="match status" value="1"/>
</dbReference>